<evidence type="ECO:0000313" key="2">
    <source>
        <dbReference type="Proteomes" id="UP000789396"/>
    </source>
</evidence>
<proteinExistence type="predicted"/>
<organism evidence="1 2">
    <name type="scientific">Racocetra fulgida</name>
    <dbReference type="NCBI Taxonomy" id="60492"/>
    <lineage>
        <taxon>Eukaryota</taxon>
        <taxon>Fungi</taxon>
        <taxon>Fungi incertae sedis</taxon>
        <taxon>Mucoromycota</taxon>
        <taxon>Glomeromycotina</taxon>
        <taxon>Glomeromycetes</taxon>
        <taxon>Diversisporales</taxon>
        <taxon>Gigasporaceae</taxon>
        <taxon>Racocetra</taxon>
    </lineage>
</organism>
<dbReference type="Proteomes" id="UP000789396">
    <property type="component" value="Unassembled WGS sequence"/>
</dbReference>
<keyword evidence="2" id="KW-1185">Reference proteome</keyword>
<gene>
    <name evidence="1" type="ORF">RFULGI_LOCUS19395</name>
</gene>
<protein>
    <submittedName>
        <fullName evidence="1">169_t:CDS:1</fullName>
    </submittedName>
</protein>
<dbReference type="EMBL" id="CAJVPZ010095454">
    <property type="protein sequence ID" value="CAG8818168.1"/>
    <property type="molecule type" value="Genomic_DNA"/>
</dbReference>
<name>A0A9N9PHX0_9GLOM</name>
<sequence length="61" mass="7318">VPEVREHPDVAPYNRYLRFIKATNKLSLHDLEIRHDELRHITDSHDPKRLAFFIDVKLNNN</sequence>
<accession>A0A9N9PHX0</accession>
<evidence type="ECO:0000313" key="1">
    <source>
        <dbReference type="EMBL" id="CAG8818168.1"/>
    </source>
</evidence>
<comment type="caution">
    <text evidence="1">The sequence shown here is derived from an EMBL/GenBank/DDBJ whole genome shotgun (WGS) entry which is preliminary data.</text>
</comment>
<reference evidence="1" key="1">
    <citation type="submission" date="2021-06" db="EMBL/GenBank/DDBJ databases">
        <authorList>
            <person name="Kallberg Y."/>
            <person name="Tangrot J."/>
            <person name="Rosling A."/>
        </authorList>
    </citation>
    <scope>NUCLEOTIDE SEQUENCE</scope>
    <source>
        <strain evidence="1">IN212</strain>
    </source>
</reference>
<dbReference type="AlphaFoldDB" id="A0A9N9PHX0"/>
<feature type="non-terminal residue" evidence="1">
    <location>
        <position position="1"/>
    </location>
</feature>
<feature type="non-terminal residue" evidence="1">
    <location>
        <position position="61"/>
    </location>
</feature>